<dbReference type="InterPro" id="IPR005119">
    <property type="entry name" value="LysR_subst-bd"/>
</dbReference>
<dbReference type="InterPro" id="IPR000847">
    <property type="entry name" value="LysR_HTH_N"/>
</dbReference>
<dbReference type="CDD" id="cd05466">
    <property type="entry name" value="PBP2_LTTR_substrate"/>
    <property type="match status" value="1"/>
</dbReference>
<sequence length="294" mass="33658">MDIKQLKYFICVAENKNVSKAANMLFVSQPTLSQSLRKLESEIGAKLFIHHHKVFELTEIGQFIYERSKEIVNQFDAFCDELQRKVHNQSEILKVGLTSLFALQFMRQISKFIASHASVELYLTQDGSRRLQEKLLEGQIDVGLVSFPIIDSNIEMQALNTTTSGYDVAVAMPKNHPLAQRSTISFKDLANMDIAALNENFMIGKLIQERNAEQKLNLNIIFTHNDWEVLIHSIHELNAVTLLPWAYESYCNIEDIVWVPLADKKNYFPIGIATLQNKTITESMGTFIEYIKQN</sequence>
<protein>
    <recommendedName>
        <fullName evidence="5">HTH lysR-type domain-containing protein</fullName>
    </recommendedName>
</protein>
<dbReference type="Gene3D" id="1.10.10.10">
    <property type="entry name" value="Winged helix-like DNA-binding domain superfamily/Winged helix DNA-binding domain"/>
    <property type="match status" value="1"/>
</dbReference>
<dbReference type="PRINTS" id="PR00039">
    <property type="entry name" value="HTHLYSR"/>
</dbReference>
<keyword evidence="3" id="KW-0238">DNA-binding</keyword>
<keyword evidence="7" id="KW-1185">Reference proteome</keyword>
<dbReference type="Gene3D" id="3.40.190.290">
    <property type="match status" value="1"/>
</dbReference>
<dbReference type="InterPro" id="IPR036390">
    <property type="entry name" value="WH_DNA-bd_sf"/>
</dbReference>
<dbReference type="Pfam" id="PF03466">
    <property type="entry name" value="LysR_substrate"/>
    <property type="match status" value="1"/>
</dbReference>
<evidence type="ECO:0000256" key="1">
    <source>
        <dbReference type="ARBA" id="ARBA00009437"/>
    </source>
</evidence>
<evidence type="ECO:0000313" key="6">
    <source>
        <dbReference type="EMBL" id="ARJ50842.1"/>
    </source>
</evidence>
<keyword evidence="4" id="KW-0804">Transcription</keyword>
<comment type="similarity">
    <text evidence="1">Belongs to the LysR transcriptional regulatory family.</text>
</comment>
<keyword evidence="2" id="KW-0805">Transcription regulation</keyword>
<evidence type="ECO:0000256" key="4">
    <source>
        <dbReference type="ARBA" id="ARBA00023163"/>
    </source>
</evidence>
<proteinExistence type="inferred from homology"/>
<dbReference type="AlphaFoldDB" id="A0AAC9RVY8"/>
<dbReference type="RefSeq" id="WP_085237320.1">
    <property type="nucleotide sequence ID" value="NZ_CP020773.1"/>
</dbReference>
<dbReference type="KEGG" id="slz:B5P37_05670"/>
<evidence type="ECO:0000313" key="7">
    <source>
        <dbReference type="Proteomes" id="UP000242864"/>
    </source>
</evidence>
<dbReference type="PROSITE" id="PS50931">
    <property type="entry name" value="HTH_LYSR"/>
    <property type="match status" value="1"/>
</dbReference>
<dbReference type="Pfam" id="PF00126">
    <property type="entry name" value="HTH_1"/>
    <property type="match status" value="1"/>
</dbReference>
<dbReference type="SUPFAM" id="SSF46785">
    <property type="entry name" value="Winged helix' DNA-binding domain"/>
    <property type="match status" value="1"/>
</dbReference>
<evidence type="ECO:0000256" key="3">
    <source>
        <dbReference type="ARBA" id="ARBA00023125"/>
    </source>
</evidence>
<evidence type="ECO:0000256" key="2">
    <source>
        <dbReference type="ARBA" id="ARBA00023015"/>
    </source>
</evidence>
<dbReference type="SUPFAM" id="SSF53850">
    <property type="entry name" value="Periplasmic binding protein-like II"/>
    <property type="match status" value="1"/>
</dbReference>
<dbReference type="Proteomes" id="UP000242864">
    <property type="component" value="Chromosome"/>
</dbReference>
<organism evidence="6 7">
    <name type="scientific">Staphylococcus lutrae</name>
    <dbReference type="NCBI Taxonomy" id="155085"/>
    <lineage>
        <taxon>Bacteria</taxon>
        <taxon>Bacillati</taxon>
        <taxon>Bacillota</taxon>
        <taxon>Bacilli</taxon>
        <taxon>Bacillales</taxon>
        <taxon>Staphylococcaceae</taxon>
        <taxon>Staphylococcus</taxon>
    </lineage>
</organism>
<dbReference type="PANTHER" id="PTHR30346">
    <property type="entry name" value="TRANSCRIPTIONAL DUAL REGULATOR HCAR-RELATED"/>
    <property type="match status" value="1"/>
</dbReference>
<reference evidence="6 7" key="1">
    <citation type="submission" date="2017-04" db="EMBL/GenBank/DDBJ databases">
        <authorList>
            <person name="Veseli I.A."/>
            <person name="Tang C."/>
            <person name="Pombert J.-F."/>
        </authorList>
    </citation>
    <scope>NUCLEOTIDE SEQUENCE [LARGE SCALE GENOMIC DNA]</scope>
    <source>
        <strain evidence="6 7">ATCC 700373</strain>
    </source>
</reference>
<dbReference type="EMBL" id="CP020773">
    <property type="protein sequence ID" value="ARJ50842.1"/>
    <property type="molecule type" value="Genomic_DNA"/>
</dbReference>
<dbReference type="GO" id="GO:0003700">
    <property type="term" value="F:DNA-binding transcription factor activity"/>
    <property type="evidence" value="ECO:0007669"/>
    <property type="project" value="InterPro"/>
</dbReference>
<accession>A0AAC9RVY8</accession>
<dbReference type="InterPro" id="IPR036388">
    <property type="entry name" value="WH-like_DNA-bd_sf"/>
</dbReference>
<dbReference type="GO" id="GO:0032993">
    <property type="term" value="C:protein-DNA complex"/>
    <property type="evidence" value="ECO:0007669"/>
    <property type="project" value="TreeGrafter"/>
</dbReference>
<dbReference type="FunFam" id="1.10.10.10:FF:000001">
    <property type="entry name" value="LysR family transcriptional regulator"/>
    <property type="match status" value="1"/>
</dbReference>
<name>A0AAC9RVY8_9STAP</name>
<dbReference type="GO" id="GO:0003677">
    <property type="term" value="F:DNA binding"/>
    <property type="evidence" value="ECO:0007669"/>
    <property type="project" value="UniProtKB-KW"/>
</dbReference>
<gene>
    <name evidence="6" type="ORF">B5P37_05670</name>
</gene>
<feature type="domain" description="HTH lysR-type" evidence="5">
    <location>
        <begin position="1"/>
        <end position="58"/>
    </location>
</feature>
<evidence type="ECO:0000259" key="5">
    <source>
        <dbReference type="PROSITE" id="PS50931"/>
    </source>
</evidence>
<dbReference type="PANTHER" id="PTHR30346:SF17">
    <property type="entry name" value="LYSR FAMILY TRANSCRIPTIONAL REGULATOR"/>
    <property type="match status" value="1"/>
</dbReference>